<dbReference type="Pfam" id="PF00174">
    <property type="entry name" value="Oxidored_molyb"/>
    <property type="match status" value="1"/>
</dbReference>
<dbReference type="SUPFAM" id="SSF55856">
    <property type="entry name" value="Cytochrome b5-like heme/steroid binding domain"/>
    <property type="match status" value="1"/>
</dbReference>
<evidence type="ECO:0000256" key="11">
    <source>
        <dbReference type="ARBA" id="ARBA00023004"/>
    </source>
</evidence>
<dbReference type="PRINTS" id="PR00407">
    <property type="entry name" value="EUMOPTERIN"/>
</dbReference>
<keyword evidence="7" id="KW-0500">Molybdenum</keyword>
<name>A0A4S2LZN3_OPIFE</name>
<evidence type="ECO:0000256" key="10">
    <source>
        <dbReference type="ARBA" id="ARBA00023002"/>
    </source>
</evidence>
<evidence type="ECO:0000256" key="6">
    <source>
        <dbReference type="ARBA" id="ARBA00012505"/>
    </source>
</evidence>
<gene>
    <name evidence="14" type="ORF">CRM22_003767</name>
</gene>
<dbReference type="PANTHER" id="PTHR19372">
    <property type="entry name" value="SULFITE REDUCTASE"/>
    <property type="match status" value="1"/>
</dbReference>
<feature type="domain" description="Cytochrome b5 heme-binding" evidence="13">
    <location>
        <begin position="98"/>
        <end position="177"/>
    </location>
</feature>
<organism evidence="14 15">
    <name type="scientific">Opisthorchis felineus</name>
    <dbReference type="NCBI Taxonomy" id="147828"/>
    <lineage>
        <taxon>Eukaryota</taxon>
        <taxon>Metazoa</taxon>
        <taxon>Spiralia</taxon>
        <taxon>Lophotrochozoa</taxon>
        <taxon>Platyhelminthes</taxon>
        <taxon>Trematoda</taxon>
        <taxon>Digenea</taxon>
        <taxon>Opisthorchiida</taxon>
        <taxon>Opisthorchiata</taxon>
        <taxon>Opisthorchiidae</taxon>
        <taxon>Opisthorchis</taxon>
    </lineage>
</organism>
<dbReference type="PROSITE" id="PS50255">
    <property type="entry name" value="CYTOCHROME_B5_2"/>
    <property type="match status" value="1"/>
</dbReference>
<dbReference type="GO" id="GO:0020037">
    <property type="term" value="F:heme binding"/>
    <property type="evidence" value="ECO:0007669"/>
    <property type="project" value="InterPro"/>
</dbReference>
<reference evidence="14 15" key="1">
    <citation type="journal article" date="2019" name="BMC Genomics">
        <title>New insights from Opisthorchis felineus genome: update on genomics of the epidemiologically important liver flukes.</title>
        <authorList>
            <person name="Ershov N.I."/>
            <person name="Mordvinov V.A."/>
            <person name="Prokhortchouk E.B."/>
            <person name="Pakharukova M.Y."/>
            <person name="Gunbin K.V."/>
            <person name="Ustyantsev K."/>
            <person name="Genaev M.A."/>
            <person name="Blinov A.G."/>
            <person name="Mazur A."/>
            <person name="Boulygina E."/>
            <person name="Tsygankova S."/>
            <person name="Khrameeva E."/>
            <person name="Chekanov N."/>
            <person name="Fan G."/>
            <person name="Xiao A."/>
            <person name="Zhang H."/>
            <person name="Xu X."/>
            <person name="Yang H."/>
            <person name="Solovyev V."/>
            <person name="Lee S.M."/>
            <person name="Liu X."/>
            <person name="Afonnikov D.A."/>
            <person name="Skryabin K.G."/>
        </authorList>
    </citation>
    <scope>NUCLEOTIDE SEQUENCE [LARGE SCALE GENOMIC DNA]</scope>
    <source>
        <strain evidence="14">AK-0245</strain>
        <tissue evidence="14">Whole organism</tissue>
    </source>
</reference>
<dbReference type="InterPro" id="IPR005066">
    <property type="entry name" value="MoCF_OxRdtse_dimer"/>
</dbReference>
<evidence type="ECO:0000256" key="5">
    <source>
        <dbReference type="ARBA" id="ARBA00004971"/>
    </source>
</evidence>
<comment type="pathway">
    <text evidence="5">Energy metabolism; sulfur metabolism.</text>
</comment>
<dbReference type="GO" id="GO:0043546">
    <property type="term" value="F:molybdopterin cofactor binding"/>
    <property type="evidence" value="ECO:0007669"/>
    <property type="project" value="TreeGrafter"/>
</dbReference>
<dbReference type="InterPro" id="IPR014756">
    <property type="entry name" value="Ig_E-set"/>
</dbReference>
<evidence type="ECO:0000313" key="15">
    <source>
        <dbReference type="Proteomes" id="UP000308267"/>
    </source>
</evidence>
<keyword evidence="9" id="KW-0479">Metal-binding</keyword>
<comment type="caution">
    <text evidence="14">The sequence shown here is derived from an EMBL/GenBank/DDBJ whole genome shotgun (WGS) entry which is preliminary data.</text>
</comment>
<sequence length="618" mass="69186">MLPKLCSTVGFVFRSTLVAKTLSTKRSSTFGQACYIPTANTGYTHHSTNDENRKRSNKFDFLTAFSVGTLSAFFTFRKRDEGSEERKNETPDVVENGQRIIHLDEVKKHKSVADGGIWVIFQGKVYDVTNFVEKHPGGDKILLAAGSDVAPYWRLYAFHHEKHVIDILREYYIGDLPESEANLTEHEERSGPYANDPERHPVLVTLSKEPRNAETPAVLIPDYPITPNELFFVRNHLPVPNIDINKYRLEIKSSTLVDAKGKPLELNLKLDDLKKNYPIQRITSTVVCAGNRRSQMAKEDRVRAESSRGKPYIRGLDWQHAALSTAEWTGVRLVDVLVRHLLPESQWTNYMALLEAAQRAKVHHVQFEGADFDEVVGGAYGSSLPIAWALDPRMDILLAFEMNGQPIPRDHGFPVRVVIPGSIGARQVKWLTKITLTSEENQSYYQQSDYKLGYVSGGNENPDYKRIPAILDYPVQSAICTPQDGQSLEDEGSITVRGYAFSGGGRGILSVRVSADGGKTWHDAVLAPVSPPTGVDPEDLPPGDLALAHRTHRQWAWTLWEAELPIPADAKEVEIVCCARDSSNNVQPERCEASLNVRGLVTNSWHRVRVHILDPNGR</sequence>
<comment type="pathway">
    <text evidence="4">Sulfur metabolism.</text>
</comment>
<evidence type="ECO:0000256" key="7">
    <source>
        <dbReference type="ARBA" id="ARBA00022505"/>
    </source>
</evidence>
<dbReference type="InterPro" id="IPR001199">
    <property type="entry name" value="Cyt_B5-like_heme/steroid-bd"/>
</dbReference>
<dbReference type="EMBL" id="SJOL01006069">
    <property type="protein sequence ID" value="TGZ69390.1"/>
    <property type="molecule type" value="Genomic_DNA"/>
</dbReference>
<evidence type="ECO:0000256" key="12">
    <source>
        <dbReference type="ARBA" id="ARBA00023128"/>
    </source>
</evidence>
<dbReference type="InterPro" id="IPR008335">
    <property type="entry name" value="Mopterin_OxRdtase_euk"/>
</dbReference>
<accession>A0A4S2LZN3</accession>
<keyword evidence="8" id="KW-0349">Heme</keyword>
<evidence type="ECO:0000256" key="9">
    <source>
        <dbReference type="ARBA" id="ARBA00022723"/>
    </source>
</evidence>
<dbReference type="PANTHER" id="PTHR19372:SF7">
    <property type="entry name" value="SULFITE OXIDASE, MITOCHONDRIAL"/>
    <property type="match status" value="1"/>
</dbReference>
<dbReference type="Gene3D" id="3.90.420.10">
    <property type="entry name" value="Oxidoreductase, molybdopterin-binding domain"/>
    <property type="match status" value="1"/>
</dbReference>
<evidence type="ECO:0000313" key="14">
    <source>
        <dbReference type="EMBL" id="TGZ69390.1"/>
    </source>
</evidence>
<evidence type="ECO:0000256" key="3">
    <source>
        <dbReference type="ARBA" id="ARBA00004569"/>
    </source>
</evidence>
<dbReference type="UniPathway" id="UPA00096"/>
<dbReference type="OrthoDB" id="10051395at2759"/>
<evidence type="ECO:0000256" key="4">
    <source>
        <dbReference type="ARBA" id="ARBA00004678"/>
    </source>
</evidence>
<dbReference type="EC" id="1.8.3.1" evidence="6"/>
<keyword evidence="15" id="KW-1185">Reference proteome</keyword>
<dbReference type="AlphaFoldDB" id="A0A4S2LZN3"/>
<evidence type="ECO:0000256" key="2">
    <source>
        <dbReference type="ARBA" id="ARBA00001970"/>
    </source>
</evidence>
<dbReference type="FunFam" id="3.90.420.10:FF:000002">
    <property type="entry name" value="sulfite oxidase, mitochondrial"/>
    <property type="match status" value="1"/>
</dbReference>
<comment type="cofactor">
    <cofactor evidence="1">
        <name>Mo-molybdopterin</name>
        <dbReference type="ChEBI" id="CHEBI:71302"/>
    </cofactor>
</comment>
<evidence type="ECO:0000259" key="13">
    <source>
        <dbReference type="PROSITE" id="PS50255"/>
    </source>
</evidence>
<dbReference type="SUPFAM" id="SSF56524">
    <property type="entry name" value="Oxidoreductase molybdopterin-binding domain"/>
    <property type="match status" value="1"/>
</dbReference>
<evidence type="ECO:0000256" key="8">
    <source>
        <dbReference type="ARBA" id="ARBA00022617"/>
    </source>
</evidence>
<dbReference type="InterPro" id="IPR018506">
    <property type="entry name" value="Cyt_B5_heme-BS"/>
</dbReference>
<dbReference type="GO" id="GO:0006790">
    <property type="term" value="P:sulfur compound metabolic process"/>
    <property type="evidence" value="ECO:0007669"/>
    <property type="project" value="UniProtKB-UniPathway"/>
</dbReference>
<protein>
    <recommendedName>
        <fullName evidence="6">sulfite oxidase</fullName>
        <ecNumber evidence="6">1.8.3.1</ecNumber>
    </recommendedName>
</protein>
<keyword evidence="11" id="KW-0408">Iron</keyword>
<keyword evidence="10" id="KW-0560">Oxidoreductase</keyword>
<dbReference type="GO" id="GO:0008482">
    <property type="term" value="F:sulfite oxidase activity"/>
    <property type="evidence" value="ECO:0007669"/>
    <property type="project" value="UniProtKB-EC"/>
</dbReference>
<dbReference type="Pfam" id="PF00173">
    <property type="entry name" value="Cyt-b5"/>
    <property type="match status" value="1"/>
</dbReference>
<dbReference type="Proteomes" id="UP000308267">
    <property type="component" value="Unassembled WGS sequence"/>
</dbReference>
<dbReference type="InterPro" id="IPR036400">
    <property type="entry name" value="Cyt_B5-like_heme/steroid_sf"/>
</dbReference>
<comment type="cofactor">
    <cofactor evidence="2">
        <name>heme b</name>
        <dbReference type="ChEBI" id="CHEBI:60344"/>
    </cofactor>
</comment>
<dbReference type="InterPro" id="IPR000572">
    <property type="entry name" value="OxRdtase_Mopterin-bd_dom"/>
</dbReference>
<dbReference type="GO" id="GO:0005758">
    <property type="term" value="C:mitochondrial intermembrane space"/>
    <property type="evidence" value="ECO:0007669"/>
    <property type="project" value="UniProtKB-SubCell"/>
</dbReference>
<dbReference type="STRING" id="147828.A0A4S2LZN3"/>
<dbReference type="GO" id="GO:0030151">
    <property type="term" value="F:molybdenum ion binding"/>
    <property type="evidence" value="ECO:0007669"/>
    <property type="project" value="InterPro"/>
</dbReference>
<evidence type="ECO:0000256" key="1">
    <source>
        <dbReference type="ARBA" id="ARBA00001924"/>
    </source>
</evidence>
<dbReference type="SUPFAM" id="SSF81296">
    <property type="entry name" value="E set domains"/>
    <property type="match status" value="1"/>
</dbReference>
<dbReference type="InterPro" id="IPR036374">
    <property type="entry name" value="OxRdtase_Mopterin-bd_sf"/>
</dbReference>
<dbReference type="FunFam" id="3.10.120.10:FF:000007">
    <property type="entry name" value="Sulfite oxidase, mitochondrial"/>
    <property type="match status" value="1"/>
</dbReference>
<dbReference type="Gene3D" id="3.10.120.10">
    <property type="entry name" value="Cytochrome b5-like heme/steroid binding domain"/>
    <property type="match status" value="1"/>
</dbReference>
<dbReference type="Gene3D" id="2.60.40.650">
    <property type="match status" value="1"/>
</dbReference>
<dbReference type="SMART" id="SM01117">
    <property type="entry name" value="Cyt-b5"/>
    <property type="match status" value="1"/>
</dbReference>
<dbReference type="PROSITE" id="PS00191">
    <property type="entry name" value="CYTOCHROME_B5_1"/>
    <property type="match status" value="1"/>
</dbReference>
<dbReference type="Pfam" id="PF03404">
    <property type="entry name" value="Mo-co_dimer"/>
    <property type="match status" value="1"/>
</dbReference>
<comment type="subcellular location">
    <subcellularLocation>
        <location evidence="3">Mitochondrion intermembrane space</location>
    </subcellularLocation>
</comment>
<proteinExistence type="predicted"/>
<keyword evidence="12" id="KW-0496">Mitochondrion</keyword>